<comment type="subunit">
    <text evidence="9">Forms a complex with SecF. Part of the essential Sec protein translocation apparatus which comprises SecA, SecYEG and auxiliary proteins SecDF. Other proteins may also be involved.</text>
</comment>
<feature type="transmembrane region" description="Helical" evidence="9">
    <location>
        <begin position="356"/>
        <end position="378"/>
    </location>
</feature>
<dbReference type="NCBIfam" id="TIGR00916">
    <property type="entry name" value="2A0604s01"/>
    <property type="match status" value="1"/>
</dbReference>
<keyword evidence="4 9" id="KW-0812">Transmembrane</keyword>
<comment type="subcellular location">
    <subcellularLocation>
        <location evidence="1 9">Cell membrane</location>
        <topology evidence="1 9">Multi-pass membrane protein</topology>
    </subcellularLocation>
</comment>
<dbReference type="KEGG" id="hmo:HM1_1840"/>
<evidence type="ECO:0000259" key="10">
    <source>
        <dbReference type="Pfam" id="PF02355"/>
    </source>
</evidence>
<comment type="function">
    <text evidence="9">Part of the Sec protein translocase complex. Interacts with the SecYEG preprotein conducting channel. SecDF uses the proton motive force (PMF) to complete protein translocation after the ATP-dependent function of SecA.</text>
</comment>
<dbReference type="InterPro" id="IPR048631">
    <property type="entry name" value="SecD_1st"/>
</dbReference>
<dbReference type="PANTHER" id="PTHR30081:SF1">
    <property type="entry name" value="PROTEIN TRANSLOCASE SUBUNIT SECD"/>
    <property type="match status" value="1"/>
</dbReference>
<accession>B0TF81</accession>
<dbReference type="Pfam" id="PF21760">
    <property type="entry name" value="SecD_1st"/>
    <property type="match status" value="1"/>
</dbReference>
<evidence type="ECO:0000256" key="8">
    <source>
        <dbReference type="ARBA" id="ARBA00023136"/>
    </source>
</evidence>
<organism evidence="13 14">
    <name type="scientific">Heliobacterium modesticaldum (strain ATCC 51547 / Ice1)</name>
    <dbReference type="NCBI Taxonomy" id="498761"/>
    <lineage>
        <taxon>Bacteria</taxon>
        <taxon>Bacillati</taxon>
        <taxon>Bacillota</taxon>
        <taxon>Clostridia</taxon>
        <taxon>Eubacteriales</taxon>
        <taxon>Heliobacteriaceae</taxon>
        <taxon>Heliomicrobium</taxon>
    </lineage>
</organism>
<dbReference type="InterPro" id="IPR048634">
    <property type="entry name" value="SecD_SecF_C"/>
</dbReference>
<dbReference type="PRINTS" id="PR00702">
    <property type="entry name" value="ACRIFLAVINRP"/>
</dbReference>
<dbReference type="InterPro" id="IPR005791">
    <property type="entry name" value="SecD"/>
</dbReference>
<dbReference type="Gene3D" id="1.20.1640.10">
    <property type="entry name" value="Multidrug efflux transporter AcrB transmembrane domain"/>
    <property type="match status" value="1"/>
</dbReference>
<dbReference type="PANTHER" id="PTHR30081">
    <property type="entry name" value="PROTEIN-EXPORT MEMBRANE PROTEIN SEC"/>
    <property type="match status" value="1"/>
</dbReference>
<evidence type="ECO:0000313" key="13">
    <source>
        <dbReference type="EMBL" id="ABZ84398.1"/>
    </source>
</evidence>
<name>B0TF81_HELMI</name>
<evidence type="ECO:0000256" key="9">
    <source>
        <dbReference type="HAMAP-Rule" id="MF_01463"/>
    </source>
</evidence>
<dbReference type="AlphaFoldDB" id="B0TF81"/>
<dbReference type="Pfam" id="PF02355">
    <property type="entry name" value="SecD_SecF_C"/>
    <property type="match status" value="1"/>
</dbReference>
<dbReference type="NCBIfam" id="TIGR01129">
    <property type="entry name" value="secD"/>
    <property type="match status" value="1"/>
</dbReference>
<feature type="domain" description="Protein translocase subunit SecDF P1" evidence="11">
    <location>
        <begin position="83"/>
        <end position="141"/>
    </location>
</feature>
<feature type="domain" description="Protein export membrane protein SecD/SecF C-terminal" evidence="10">
    <location>
        <begin position="240"/>
        <end position="405"/>
    </location>
</feature>
<keyword evidence="8 9" id="KW-0472">Membrane</keyword>
<dbReference type="InterPro" id="IPR001036">
    <property type="entry name" value="Acrflvin-R"/>
</dbReference>
<dbReference type="eggNOG" id="COG0342">
    <property type="taxonomic scope" value="Bacteria"/>
</dbReference>
<evidence type="ECO:0000313" key="14">
    <source>
        <dbReference type="Proteomes" id="UP000008550"/>
    </source>
</evidence>
<evidence type="ECO:0000256" key="3">
    <source>
        <dbReference type="ARBA" id="ARBA00022475"/>
    </source>
</evidence>
<protein>
    <recommendedName>
        <fullName evidence="9">Protein translocase subunit SecD</fullName>
    </recommendedName>
</protein>
<dbReference type="Proteomes" id="UP000008550">
    <property type="component" value="Chromosome"/>
</dbReference>
<keyword evidence="6 9" id="KW-1133">Transmembrane helix</keyword>
<dbReference type="GO" id="GO:0005886">
    <property type="term" value="C:plasma membrane"/>
    <property type="evidence" value="ECO:0007669"/>
    <property type="project" value="UniProtKB-SubCell"/>
</dbReference>
<dbReference type="HAMAP" id="MF_01463_B">
    <property type="entry name" value="SecD_B"/>
    <property type="match status" value="1"/>
</dbReference>
<feature type="transmembrane region" description="Helical" evidence="9">
    <location>
        <begin position="263"/>
        <end position="280"/>
    </location>
</feature>
<evidence type="ECO:0000259" key="12">
    <source>
        <dbReference type="Pfam" id="PF22599"/>
    </source>
</evidence>
<keyword evidence="3 9" id="KW-1003">Cell membrane</keyword>
<dbReference type="Gene3D" id="3.30.70.3220">
    <property type="match status" value="1"/>
</dbReference>
<dbReference type="GO" id="GO:0015450">
    <property type="term" value="F:protein-transporting ATPase activity"/>
    <property type="evidence" value="ECO:0007669"/>
    <property type="project" value="InterPro"/>
</dbReference>
<comment type="caution">
    <text evidence="9">Lacks conserved residue(s) required for the propagation of feature annotation.</text>
</comment>
<sequence length="425" mass="46012">MFRISWQSSVEKKQTFARRQRAKMNARKLLQLVALISVVAIAAALSYNPIVQNTKLGLDLQGGLHVVLQAVETPDRKVTQEEMQQVHAIMEQRINGLGVAEPLIQLEGTNRLIIELAGIQDPDKAVDLIGKTALLTFRTADGQTVIEGKDLKEAKEALEPGSNMAIVHLTLNSEGAKKFADVTRANVGKQIGIYLDEDLLQNPTVSEAITGGQARITGYGSLEDARRIAMLLNSGALPVKMEMVEKRTVGPTLGAESLEKSKAAAMIGVGLIFAFMFLYYRVPGFVAIVSLILYSVIVVGILTLLKATWTLPGIAGFLLSLGVAVDANVIIYERLKEELRAGKTLRTAIEDGFQRAFTTILDSNVTTLISIVILYYLGTGPIRGFAVTLGIGILTSMFTALSFTRMMLRSAGGSGLFNNKKLYGA</sequence>
<dbReference type="FunFam" id="1.20.1640.10:FF:000004">
    <property type="entry name" value="Protein translocase subunit SecD"/>
    <property type="match status" value="1"/>
</dbReference>
<dbReference type="InterPro" id="IPR022813">
    <property type="entry name" value="SecD/SecF_arch_bac"/>
</dbReference>
<dbReference type="HOGENOM" id="CLU_007894_4_2_9"/>
<evidence type="ECO:0000256" key="2">
    <source>
        <dbReference type="ARBA" id="ARBA00022448"/>
    </source>
</evidence>
<evidence type="ECO:0000256" key="4">
    <source>
        <dbReference type="ARBA" id="ARBA00022692"/>
    </source>
</evidence>
<dbReference type="STRING" id="498761.HM1_1840"/>
<evidence type="ECO:0000256" key="7">
    <source>
        <dbReference type="ARBA" id="ARBA00023010"/>
    </source>
</evidence>
<dbReference type="GO" id="GO:0043952">
    <property type="term" value="P:protein transport by the Sec complex"/>
    <property type="evidence" value="ECO:0007669"/>
    <property type="project" value="UniProtKB-UniRule"/>
</dbReference>
<keyword evidence="5 9" id="KW-0653">Protein transport</keyword>
<evidence type="ECO:0000259" key="11">
    <source>
        <dbReference type="Pfam" id="PF21760"/>
    </source>
</evidence>
<dbReference type="GO" id="GO:0065002">
    <property type="term" value="P:intracellular protein transmembrane transport"/>
    <property type="evidence" value="ECO:0007669"/>
    <property type="project" value="UniProtKB-UniRule"/>
</dbReference>
<keyword evidence="14" id="KW-1185">Reference proteome</keyword>
<reference evidence="13 14" key="1">
    <citation type="journal article" date="2008" name="J. Bacteriol.">
        <title>The genome of Heliobacterium modesticaldum, a phototrophic representative of the Firmicutes containing the simplest photosynthetic apparatus.</title>
        <authorList>
            <person name="Sattley W.M."/>
            <person name="Madigan M.T."/>
            <person name="Swingley W.D."/>
            <person name="Cheung P.C."/>
            <person name="Clocksin K.M."/>
            <person name="Conrad A.L."/>
            <person name="Dejesa L.C."/>
            <person name="Honchak B.M."/>
            <person name="Jung D.O."/>
            <person name="Karbach L.E."/>
            <person name="Kurdoglu A."/>
            <person name="Lahiri S."/>
            <person name="Mastrian S.D."/>
            <person name="Page L.E."/>
            <person name="Taylor H.L."/>
            <person name="Wang Z.T."/>
            <person name="Raymond J."/>
            <person name="Chen M."/>
            <person name="Blankenship R.E."/>
            <person name="Touchman J.W."/>
        </authorList>
    </citation>
    <scope>NUCLEOTIDE SEQUENCE [LARGE SCALE GENOMIC DNA]</scope>
    <source>
        <strain evidence="14">ATCC 51547 / Ice1</strain>
    </source>
</reference>
<feature type="domain" description="SecDF P1 head subdomain" evidence="12">
    <location>
        <begin position="143"/>
        <end position="239"/>
    </location>
</feature>
<evidence type="ECO:0000256" key="1">
    <source>
        <dbReference type="ARBA" id="ARBA00004651"/>
    </source>
</evidence>
<evidence type="ECO:0000256" key="5">
    <source>
        <dbReference type="ARBA" id="ARBA00022927"/>
    </source>
</evidence>
<dbReference type="InterPro" id="IPR055344">
    <property type="entry name" value="SecD_SecF_C_bact"/>
</dbReference>
<dbReference type="GO" id="GO:0006605">
    <property type="term" value="P:protein targeting"/>
    <property type="evidence" value="ECO:0007669"/>
    <property type="project" value="UniProtKB-UniRule"/>
</dbReference>
<keyword evidence="2 9" id="KW-0813">Transport</keyword>
<gene>
    <name evidence="9 13" type="primary">secD</name>
    <name evidence="13" type="ORF">HM1_1840</name>
</gene>
<keyword evidence="7 9" id="KW-0811">Translocation</keyword>
<evidence type="ECO:0000256" key="6">
    <source>
        <dbReference type="ARBA" id="ARBA00022989"/>
    </source>
</evidence>
<dbReference type="Pfam" id="PF22599">
    <property type="entry name" value="SecDF_P1_head"/>
    <property type="match status" value="1"/>
</dbReference>
<feature type="transmembrane region" description="Helical" evidence="9">
    <location>
        <begin position="285"/>
        <end position="305"/>
    </location>
</feature>
<comment type="similarity">
    <text evidence="9">Belongs to the SecD/SecF family. SecD subfamily.</text>
</comment>
<dbReference type="InterPro" id="IPR054384">
    <property type="entry name" value="SecDF_P1_head"/>
</dbReference>
<proteinExistence type="inferred from homology"/>
<dbReference type="SUPFAM" id="SSF82866">
    <property type="entry name" value="Multidrug efflux transporter AcrB transmembrane domain"/>
    <property type="match status" value="1"/>
</dbReference>
<dbReference type="EMBL" id="CP000930">
    <property type="protein sequence ID" value="ABZ84398.1"/>
    <property type="molecule type" value="Genomic_DNA"/>
</dbReference>
<feature type="transmembrane region" description="Helical" evidence="9">
    <location>
        <begin position="311"/>
        <end position="335"/>
    </location>
</feature>
<feature type="transmembrane region" description="Helical" evidence="9">
    <location>
        <begin position="384"/>
        <end position="403"/>
    </location>
</feature>